<proteinExistence type="predicted"/>
<evidence type="ECO:0000313" key="3">
    <source>
        <dbReference type="Proteomes" id="UP000191987"/>
    </source>
</evidence>
<organism evidence="2 3">
    <name type="scientific">Agrobacterium deltaense Zutra 3/1</name>
    <dbReference type="NCBI Taxonomy" id="1183427"/>
    <lineage>
        <taxon>Bacteria</taxon>
        <taxon>Pseudomonadati</taxon>
        <taxon>Pseudomonadota</taxon>
        <taxon>Alphaproteobacteria</taxon>
        <taxon>Hyphomicrobiales</taxon>
        <taxon>Rhizobiaceae</taxon>
        <taxon>Rhizobium/Agrobacterium group</taxon>
        <taxon>Agrobacterium</taxon>
    </lineage>
</organism>
<protein>
    <submittedName>
        <fullName evidence="2">Uncharacterized protein</fullName>
    </submittedName>
</protein>
<feature type="transmembrane region" description="Helical" evidence="1">
    <location>
        <begin position="20"/>
        <end position="43"/>
    </location>
</feature>
<gene>
    <name evidence="2" type="ORF">AGR7C_Lc70005</name>
</gene>
<evidence type="ECO:0000256" key="1">
    <source>
        <dbReference type="SAM" id="Phobius"/>
    </source>
</evidence>
<sequence length="56" mass="6241">MDKALDTKRHRFRRNLTTALVVASAALVAAVGVAPFVFLIWMVRTVARWLGLFIGL</sequence>
<keyword evidence="1" id="KW-0472">Membrane</keyword>
<dbReference type="AlphaFoldDB" id="A0A1S7RWS1"/>
<keyword evidence="1" id="KW-1133">Transmembrane helix</keyword>
<accession>A0A1S7RWS1</accession>
<keyword evidence="1" id="KW-0812">Transmembrane</keyword>
<dbReference type="Proteomes" id="UP000191987">
    <property type="component" value="Unassembled WGS sequence"/>
</dbReference>
<dbReference type="EMBL" id="FBWG01000046">
    <property type="protein sequence ID" value="CUX58750.1"/>
    <property type="molecule type" value="Genomic_DNA"/>
</dbReference>
<reference evidence="2 3" key="1">
    <citation type="submission" date="2016-01" db="EMBL/GenBank/DDBJ databases">
        <authorList>
            <person name="Oliw E.H."/>
        </authorList>
    </citation>
    <scope>NUCLEOTIDE SEQUENCE [LARGE SCALE GENOMIC DNA]</scope>
    <source>
        <strain evidence="2 3">Zutra 3-1</strain>
    </source>
</reference>
<dbReference type="RefSeq" id="WP_162936831.1">
    <property type="nucleotide sequence ID" value="NZ_LT009749.1"/>
</dbReference>
<evidence type="ECO:0000313" key="2">
    <source>
        <dbReference type="EMBL" id="CUX58750.1"/>
    </source>
</evidence>
<name>A0A1S7RWS1_9HYPH</name>